<dbReference type="PANTHER" id="PTHR43162:SF1">
    <property type="entry name" value="PRESTALK A DIFFERENTIATION PROTEIN A"/>
    <property type="match status" value="1"/>
</dbReference>
<dbReference type="STRING" id="101127.A0A1X2GVJ7"/>
<dbReference type="Proteomes" id="UP000242146">
    <property type="component" value="Unassembled WGS sequence"/>
</dbReference>
<dbReference type="Gene3D" id="3.90.25.10">
    <property type="entry name" value="UDP-galactose 4-epimerase, domain 1"/>
    <property type="match status" value="1"/>
</dbReference>
<protein>
    <submittedName>
        <fullName evidence="2">NAD(P)-binding protein</fullName>
    </submittedName>
</protein>
<feature type="domain" description="NAD(P)-binding" evidence="1">
    <location>
        <begin position="9"/>
        <end position="195"/>
    </location>
</feature>
<evidence type="ECO:0000313" key="2">
    <source>
        <dbReference type="EMBL" id="ORX62057.1"/>
    </source>
</evidence>
<keyword evidence="3" id="KW-1185">Reference proteome</keyword>
<sequence length="291" mass="32643">MSDKVFVTGATGDIGQKVVRSLLAKGVATTVYVRDPAKAKALFNSHDLLTEVQGDFDDLTNLKNAVAGHTRLFLMCTDMPRMYLIKSAIAKAFYEAGGKQIVDLSSRFAMFPWRTCYIGEAHRLAEERMYNLALEHNTNLVALRPSRFFTNHLWADLKLIKDLNMLADTQDPDAPIEWVSTDDIADVAACVLTEPIEKHANFAYPLISDTLSHRRRAELFSQAVGRTITYKQASPAERYKILEPIMNNHAMAYDLSTVDTSLPPTSVVPILLNRPNSTLEAWVQQNKSHFI</sequence>
<gene>
    <name evidence="2" type="ORF">DM01DRAFT_1315377</name>
</gene>
<evidence type="ECO:0000259" key="1">
    <source>
        <dbReference type="Pfam" id="PF13460"/>
    </source>
</evidence>
<organism evidence="2 3">
    <name type="scientific">Hesseltinella vesiculosa</name>
    <dbReference type="NCBI Taxonomy" id="101127"/>
    <lineage>
        <taxon>Eukaryota</taxon>
        <taxon>Fungi</taxon>
        <taxon>Fungi incertae sedis</taxon>
        <taxon>Mucoromycota</taxon>
        <taxon>Mucoromycotina</taxon>
        <taxon>Mucoromycetes</taxon>
        <taxon>Mucorales</taxon>
        <taxon>Cunninghamellaceae</taxon>
        <taxon>Hesseltinella</taxon>
    </lineage>
</organism>
<dbReference type="Pfam" id="PF13460">
    <property type="entry name" value="NAD_binding_10"/>
    <property type="match status" value="1"/>
</dbReference>
<dbReference type="OrthoDB" id="10254221at2759"/>
<dbReference type="AlphaFoldDB" id="A0A1X2GVJ7"/>
<reference evidence="2 3" key="1">
    <citation type="submission" date="2016-07" db="EMBL/GenBank/DDBJ databases">
        <title>Pervasive Adenine N6-methylation of Active Genes in Fungi.</title>
        <authorList>
            <consortium name="DOE Joint Genome Institute"/>
            <person name="Mondo S.J."/>
            <person name="Dannebaum R.O."/>
            <person name="Kuo R.C."/>
            <person name="Labutti K."/>
            <person name="Haridas S."/>
            <person name="Kuo A."/>
            <person name="Salamov A."/>
            <person name="Ahrendt S.R."/>
            <person name="Lipzen A."/>
            <person name="Sullivan W."/>
            <person name="Andreopoulos W.B."/>
            <person name="Clum A."/>
            <person name="Lindquist E."/>
            <person name="Daum C."/>
            <person name="Ramamoorthy G.K."/>
            <person name="Gryganskyi A."/>
            <person name="Culley D."/>
            <person name="Magnuson J.K."/>
            <person name="James T.Y."/>
            <person name="O'Malley M.A."/>
            <person name="Stajich J.E."/>
            <person name="Spatafora J.W."/>
            <person name="Visel A."/>
            <person name="Grigoriev I.V."/>
        </authorList>
    </citation>
    <scope>NUCLEOTIDE SEQUENCE [LARGE SCALE GENOMIC DNA]</scope>
    <source>
        <strain evidence="2 3">NRRL 3301</strain>
    </source>
</reference>
<proteinExistence type="predicted"/>
<dbReference type="InterPro" id="IPR036291">
    <property type="entry name" value="NAD(P)-bd_dom_sf"/>
</dbReference>
<evidence type="ECO:0000313" key="3">
    <source>
        <dbReference type="Proteomes" id="UP000242146"/>
    </source>
</evidence>
<comment type="caution">
    <text evidence="2">The sequence shown here is derived from an EMBL/GenBank/DDBJ whole genome shotgun (WGS) entry which is preliminary data.</text>
</comment>
<name>A0A1X2GVJ7_9FUNG</name>
<dbReference type="InterPro" id="IPR051604">
    <property type="entry name" value="Ergot_Alk_Oxidoreductase"/>
</dbReference>
<dbReference type="EMBL" id="MCGT01000002">
    <property type="protein sequence ID" value="ORX62057.1"/>
    <property type="molecule type" value="Genomic_DNA"/>
</dbReference>
<dbReference type="PANTHER" id="PTHR43162">
    <property type="match status" value="1"/>
</dbReference>
<dbReference type="InterPro" id="IPR016040">
    <property type="entry name" value="NAD(P)-bd_dom"/>
</dbReference>
<accession>A0A1X2GVJ7</accession>
<dbReference type="SUPFAM" id="SSF51735">
    <property type="entry name" value="NAD(P)-binding Rossmann-fold domains"/>
    <property type="match status" value="1"/>
</dbReference>
<dbReference type="Gene3D" id="3.40.50.720">
    <property type="entry name" value="NAD(P)-binding Rossmann-like Domain"/>
    <property type="match status" value="1"/>
</dbReference>